<name>Q7Y082_DATGL</name>
<evidence type="ECO:0000259" key="2">
    <source>
        <dbReference type="SMART" id="SM01037"/>
    </source>
</evidence>
<evidence type="ECO:0000256" key="1">
    <source>
        <dbReference type="ARBA" id="ARBA00038242"/>
    </source>
</evidence>
<dbReference type="InterPro" id="IPR000916">
    <property type="entry name" value="Bet_v_I/MLP"/>
</dbReference>
<dbReference type="SMART" id="SM01037">
    <property type="entry name" value="Bet_v_1"/>
    <property type="match status" value="1"/>
</dbReference>
<reference evidence="3" key="1">
    <citation type="submission" date="2002-06" db="EMBL/GenBank/DDBJ databases">
        <title>Distinct patterns of symbiosis-related gene expression and metabolic specialization in actinorhizal nodules from different plant families.</title>
        <authorList>
            <person name="Pawlowski K."/>
            <person name="Swensen S.M."/>
            <person name="Guan C."/>
            <person name="Hadri A.E."/>
            <person name="Berry A.M."/>
            <person name="Bisseling T."/>
        </authorList>
    </citation>
    <scope>NUCLEOTIDE SEQUENCE</scope>
    <source>
        <tissue evidence="3">Root nodules</tissue>
    </source>
</reference>
<dbReference type="Pfam" id="PF00407">
    <property type="entry name" value="Bet_v_1"/>
    <property type="match status" value="1"/>
</dbReference>
<proteinExistence type="evidence at transcript level"/>
<organism evidence="3">
    <name type="scientific">Datisca glomerata</name>
    <name type="common">Durango root</name>
    <dbReference type="NCBI Taxonomy" id="34297"/>
    <lineage>
        <taxon>Eukaryota</taxon>
        <taxon>Viridiplantae</taxon>
        <taxon>Streptophyta</taxon>
        <taxon>Embryophyta</taxon>
        <taxon>Tracheophyta</taxon>
        <taxon>Spermatophyta</taxon>
        <taxon>Magnoliopsida</taxon>
        <taxon>eudicotyledons</taxon>
        <taxon>Gunneridae</taxon>
        <taxon>Pentapetalae</taxon>
        <taxon>rosids</taxon>
        <taxon>fabids</taxon>
        <taxon>Cucurbitales</taxon>
        <taxon>Datiscaceae</taxon>
        <taxon>Datisca</taxon>
    </lineage>
</organism>
<dbReference type="PANTHER" id="PTHR31338">
    <property type="entry name" value="POLYKETIDE CYCLASE/DEHYDRASE AND LIPID TRANSPORT SUPERFAMILY PROTEIN"/>
    <property type="match status" value="1"/>
</dbReference>
<comment type="similarity">
    <text evidence="1">Belongs to the MLP family.</text>
</comment>
<dbReference type="Gene3D" id="3.30.530.20">
    <property type="match status" value="1"/>
</dbReference>
<dbReference type="InterPro" id="IPR023393">
    <property type="entry name" value="START-like_dom_sf"/>
</dbReference>
<protein>
    <submittedName>
        <fullName evidence="3">Major latex protein homologue</fullName>
    </submittedName>
</protein>
<sequence length="141" mass="15914">MVLAGKLEAEIDINAPADKYYRIFKGQAHHVPNISPGIIQEVNVHEGDWDTHGSIKIWNYTVDGKTEVFKERVEFDDEKRAATLTGVEGSTVLNHSKTFKGTYQVTPKGNGSLAKLTLVYEKVKEDVPDPVKYLALDDWYY</sequence>
<dbReference type="AlphaFoldDB" id="Q7Y082"/>
<dbReference type="SUPFAM" id="SSF55961">
    <property type="entry name" value="Bet v1-like"/>
    <property type="match status" value="1"/>
</dbReference>
<dbReference type="PANTHER" id="PTHR31338:SF20">
    <property type="entry name" value="BET V I_MAJOR LATEX PROTEIN DOMAIN-CONTAINING PROTEIN"/>
    <property type="match status" value="1"/>
</dbReference>
<dbReference type="EMBL" id="AJ489321">
    <property type="protein sequence ID" value="CAD33533.1"/>
    <property type="molecule type" value="mRNA"/>
</dbReference>
<dbReference type="InterPro" id="IPR052006">
    <property type="entry name" value="MLP-like"/>
</dbReference>
<dbReference type="CDD" id="cd07816">
    <property type="entry name" value="Bet_v1-like"/>
    <property type="match status" value="1"/>
</dbReference>
<accession>Q7Y082</accession>
<evidence type="ECO:0000313" key="3">
    <source>
        <dbReference type="EMBL" id="CAD33533.1"/>
    </source>
</evidence>
<gene>
    <name evidence="3" type="primary">mlp1</name>
</gene>
<feature type="domain" description="Bet v I/Major latex protein" evidence="2">
    <location>
        <begin position="2"/>
        <end position="138"/>
    </location>
</feature>
<dbReference type="GO" id="GO:0006952">
    <property type="term" value="P:defense response"/>
    <property type="evidence" value="ECO:0007669"/>
    <property type="project" value="InterPro"/>
</dbReference>